<dbReference type="InterPro" id="IPR003661">
    <property type="entry name" value="HisK_dim/P_dom"/>
</dbReference>
<dbReference type="RefSeq" id="WP_069956792.1">
    <property type="nucleotide sequence ID" value="NZ_MCGG01000008.1"/>
</dbReference>
<keyword evidence="6" id="KW-0547">Nucleotide-binding</keyword>
<comment type="catalytic activity">
    <reaction evidence="1">
        <text>ATP + protein L-histidine = ADP + protein N-phospho-L-histidine.</text>
        <dbReference type="EC" id="2.7.13.3"/>
    </reaction>
</comment>
<dbReference type="PRINTS" id="PR00344">
    <property type="entry name" value="BCTRLSENSOR"/>
</dbReference>
<dbReference type="PROSITE" id="PS50109">
    <property type="entry name" value="HIS_KIN"/>
    <property type="match status" value="1"/>
</dbReference>
<feature type="transmembrane region" description="Helical" evidence="12">
    <location>
        <begin position="214"/>
        <end position="238"/>
    </location>
</feature>
<dbReference type="GO" id="GO:0000155">
    <property type="term" value="F:phosphorelay sensor kinase activity"/>
    <property type="evidence" value="ECO:0007669"/>
    <property type="project" value="InterPro"/>
</dbReference>
<dbReference type="FunFam" id="1.10.287.130:FF:000038">
    <property type="entry name" value="Sensory transduction histidine kinase"/>
    <property type="match status" value="1"/>
</dbReference>
<evidence type="ECO:0000256" key="8">
    <source>
        <dbReference type="ARBA" id="ARBA00022840"/>
    </source>
</evidence>
<dbReference type="Gene3D" id="1.10.287.130">
    <property type="match status" value="1"/>
</dbReference>
<feature type="compositionally biased region" description="Polar residues" evidence="11">
    <location>
        <begin position="499"/>
        <end position="511"/>
    </location>
</feature>
<comment type="subcellular location">
    <subcellularLocation>
        <location evidence="2">Membrane</location>
    </subcellularLocation>
</comment>
<organism evidence="14 15">
    <name type="scientific">Magnetovibrio blakemorei</name>
    <dbReference type="NCBI Taxonomy" id="28181"/>
    <lineage>
        <taxon>Bacteria</taxon>
        <taxon>Pseudomonadati</taxon>
        <taxon>Pseudomonadota</taxon>
        <taxon>Alphaproteobacteria</taxon>
        <taxon>Rhodospirillales</taxon>
        <taxon>Magnetovibrionaceae</taxon>
        <taxon>Magnetovibrio</taxon>
    </lineage>
</organism>
<evidence type="ECO:0000313" key="14">
    <source>
        <dbReference type="EMBL" id="OEJ69328.1"/>
    </source>
</evidence>
<evidence type="ECO:0000256" key="3">
    <source>
        <dbReference type="ARBA" id="ARBA00012438"/>
    </source>
</evidence>
<keyword evidence="12" id="KW-1133">Transmembrane helix</keyword>
<keyword evidence="12" id="KW-0812">Transmembrane</keyword>
<dbReference type="Pfam" id="PF00512">
    <property type="entry name" value="HisKA"/>
    <property type="match status" value="1"/>
</dbReference>
<comment type="caution">
    <text evidence="14">The sequence shown here is derived from an EMBL/GenBank/DDBJ whole genome shotgun (WGS) entry which is preliminary data.</text>
</comment>
<dbReference type="SUPFAM" id="SSF55874">
    <property type="entry name" value="ATPase domain of HSP90 chaperone/DNA topoisomerase II/histidine kinase"/>
    <property type="match status" value="1"/>
</dbReference>
<evidence type="ECO:0000256" key="9">
    <source>
        <dbReference type="ARBA" id="ARBA00023012"/>
    </source>
</evidence>
<dbReference type="SMART" id="SM00387">
    <property type="entry name" value="HATPase_c"/>
    <property type="match status" value="1"/>
</dbReference>
<dbReference type="OrthoDB" id="9768069at2"/>
<gene>
    <name evidence="14" type="ORF">BEN30_04430</name>
</gene>
<name>A0A1E5QBD2_9PROT</name>
<dbReference type="Pfam" id="PF11845">
    <property type="entry name" value="Tll0287-like"/>
    <property type="match status" value="1"/>
</dbReference>
<dbReference type="InterPro" id="IPR021796">
    <property type="entry name" value="Tll0287-like_dom"/>
</dbReference>
<evidence type="ECO:0000256" key="2">
    <source>
        <dbReference type="ARBA" id="ARBA00004370"/>
    </source>
</evidence>
<proteinExistence type="predicted"/>
<dbReference type="EMBL" id="MCGG01000008">
    <property type="protein sequence ID" value="OEJ69328.1"/>
    <property type="molecule type" value="Genomic_DNA"/>
</dbReference>
<dbReference type="InterPro" id="IPR004358">
    <property type="entry name" value="Sig_transdc_His_kin-like_C"/>
</dbReference>
<evidence type="ECO:0000313" key="15">
    <source>
        <dbReference type="Proteomes" id="UP000095347"/>
    </source>
</evidence>
<protein>
    <recommendedName>
        <fullName evidence="3">histidine kinase</fullName>
        <ecNumber evidence="3">2.7.13.3</ecNumber>
    </recommendedName>
</protein>
<dbReference type="FunFam" id="3.30.565.10:FF:000006">
    <property type="entry name" value="Sensor histidine kinase WalK"/>
    <property type="match status" value="1"/>
</dbReference>
<dbReference type="GO" id="GO:0005524">
    <property type="term" value="F:ATP binding"/>
    <property type="evidence" value="ECO:0007669"/>
    <property type="project" value="UniProtKB-KW"/>
</dbReference>
<dbReference type="AlphaFoldDB" id="A0A1E5QBD2"/>
<keyword evidence="9" id="KW-0902">Two-component regulatory system</keyword>
<evidence type="ECO:0000256" key="6">
    <source>
        <dbReference type="ARBA" id="ARBA00022741"/>
    </source>
</evidence>
<evidence type="ECO:0000256" key="5">
    <source>
        <dbReference type="ARBA" id="ARBA00022679"/>
    </source>
</evidence>
<dbReference type="InterPro" id="IPR036890">
    <property type="entry name" value="HATPase_C_sf"/>
</dbReference>
<keyword evidence="15" id="KW-1185">Reference proteome</keyword>
<dbReference type="PANTHER" id="PTHR43711">
    <property type="entry name" value="TWO-COMPONENT HISTIDINE KINASE"/>
    <property type="match status" value="1"/>
</dbReference>
<dbReference type="PANTHER" id="PTHR43711:SF26">
    <property type="entry name" value="SENSOR HISTIDINE KINASE RCSC"/>
    <property type="match status" value="1"/>
</dbReference>
<keyword evidence="5" id="KW-0808">Transferase</keyword>
<evidence type="ECO:0000256" key="1">
    <source>
        <dbReference type="ARBA" id="ARBA00000085"/>
    </source>
</evidence>
<evidence type="ECO:0000259" key="13">
    <source>
        <dbReference type="PROSITE" id="PS50109"/>
    </source>
</evidence>
<keyword evidence="8" id="KW-0067">ATP-binding</keyword>
<dbReference type="SMART" id="SM00388">
    <property type="entry name" value="HisKA"/>
    <property type="match status" value="1"/>
</dbReference>
<evidence type="ECO:0000256" key="11">
    <source>
        <dbReference type="SAM" id="MobiDB-lite"/>
    </source>
</evidence>
<evidence type="ECO:0000256" key="7">
    <source>
        <dbReference type="ARBA" id="ARBA00022777"/>
    </source>
</evidence>
<feature type="region of interest" description="Disordered" evidence="11">
    <location>
        <begin position="489"/>
        <end position="511"/>
    </location>
</feature>
<accession>A0A1E5QBD2</accession>
<dbReference type="InterPro" id="IPR036097">
    <property type="entry name" value="HisK_dim/P_sf"/>
</dbReference>
<evidence type="ECO:0000256" key="4">
    <source>
        <dbReference type="ARBA" id="ARBA00022553"/>
    </source>
</evidence>
<dbReference type="InterPro" id="IPR005467">
    <property type="entry name" value="His_kinase_dom"/>
</dbReference>
<feature type="domain" description="Histidine kinase" evidence="13">
    <location>
        <begin position="275"/>
        <end position="496"/>
    </location>
</feature>
<dbReference type="Pfam" id="PF02518">
    <property type="entry name" value="HATPase_c"/>
    <property type="match status" value="1"/>
</dbReference>
<feature type="transmembrane region" description="Helical" evidence="12">
    <location>
        <begin position="12"/>
        <end position="35"/>
    </location>
</feature>
<keyword evidence="7" id="KW-0418">Kinase</keyword>
<keyword evidence="4" id="KW-0597">Phosphoprotein</keyword>
<dbReference type="SUPFAM" id="SSF47384">
    <property type="entry name" value="Homodimeric domain of signal transducing histidine kinase"/>
    <property type="match status" value="1"/>
</dbReference>
<dbReference type="Gene3D" id="3.30.565.10">
    <property type="entry name" value="Histidine kinase-like ATPase, C-terminal domain"/>
    <property type="match status" value="1"/>
</dbReference>
<dbReference type="InterPro" id="IPR050736">
    <property type="entry name" value="Sensor_HK_Regulatory"/>
</dbReference>
<evidence type="ECO:0000256" key="10">
    <source>
        <dbReference type="ARBA" id="ARBA00023136"/>
    </source>
</evidence>
<reference evidence="15" key="1">
    <citation type="submission" date="2016-07" db="EMBL/GenBank/DDBJ databases">
        <authorList>
            <person name="Florea S."/>
            <person name="Webb J.S."/>
            <person name="Jaromczyk J."/>
            <person name="Schardl C.L."/>
        </authorList>
    </citation>
    <scope>NUCLEOTIDE SEQUENCE [LARGE SCALE GENOMIC DNA]</scope>
    <source>
        <strain evidence="15">MV-1</strain>
    </source>
</reference>
<dbReference type="InterPro" id="IPR003594">
    <property type="entry name" value="HATPase_dom"/>
</dbReference>
<dbReference type="STRING" id="28181.BEN30_04430"/>
<keyword evidence="10 12" id="KW-0472">Membrane</keyword>
<dbReference type="GO" id="GO:0016020">
    <property type="term" value="C:membrane"/>
    <property type="evidence" value="ECO:0007669"/>
    <property type="project" value="UniProtKB-SubCell"/>
</dbReference>
<evidence type="ECO:0000256" key="12">
    <source>
        <dbReference type="SAM" id="Phobius"/>
    </source>
</evidence>
<dbReference type="EC" id="2.7.13.3" evidence="3"/>
<sequence length="511" mass="56606">MSDIVDKKTKNLALQLLPMQLLSVVIVALLAWFFVPYYVEKSAEEQAALAAEQVARNFLTLRTYYTDNVVNKVLNSDGNLIVDHGHKTIANAIPLPASLIFDMGELLKDSQVQLKFYSPFPFENRKDRQLDAYGQAAWLALTQNPNTPYVQHTKMNGQEVVRLAVADRMTSQVCIDCHNSHPLSPKKDWHLGDVRGVLEISSNISSQVSKGHKLGLYIVIGFVVLIGGMMAMSFRITFVEFDKWSNARKIHERELSDASMKANAASKAKSVFLANMSHELRTPLNAIIGYSEILSKGILGKLNNAKHEEYALDIYNCGNHLLNLINDILDISKIEAKKEELSERIIEVRLMMETSLQRVRPLADQKGITLSIDVPDHLPGLLCDERRVVQVLINLLNNAIKFTNMGGHVDFTSELDGAGRHVVKVSDNGRGIAQEHLSRIIMPFEQIGDAFDSPQEGTGLGLTICKSLMKLHGGDLEISSELGTGTTVTVTFPPERTVPDTTDPGQNPTLA</sequence>
<dbReference type="Proteomes" id="UP000095347">
    <property type="component" value="Unassembled WGS sequence"/>
</dbReference>
<dbReference type="CDD" id="cd00082">
    <property type="entry name" value="HisKA"/>
    <property type="match status" value="1"/>
</dbReference>